<dbReference type="InterPro" id="IPR006692">
    <property type="entry name" value="Beta-prop_COPA/B_2nd"/>
</dbReference>
<keyword evidence="18" id="KW-1185">Reference proteome</keyword>
<evidence type="ECO:0000256" key="13">
    <source>
        <dbReference type="ARBA" id="ARBA00025536"/>
    </source>
</evidence>
<dbReference type="Gene3D" id="1.25.40.470">
    <property type="match status" value="1"/>
</dbReference>
<dbReference type="PROSITE" id="PS00678">
    <property type="entry name" value="WD_REPEATS_1"/>
    <property type="match status" value="1"/>
</dbReference>
<feature type="repeat" description="WD" evidence="15">
    <location>
        <begin position="223"/>
        <end position="265"/>
    </location>
</feature>
<dbReference type="PROSITE" id="PS50082">
    <property type="entry name" value="WD_REPEATS_2"/>
    <property type="match status" value="4"/>
</dbReference>
<dbReference type="GO" id="GO:0006891">
    <property type="term" value="P:intra-Golgi vesicle-mediated transport"/>
    <property type="evidence" value="ECO:0007669"/>
    <property type="project" value="TreeGrafter"/>
</dbReference>
<sequence>MKVDIQRKLLCRSDRVKCVDLHPTEPWLLTALYSGQVHIWHTTEATLIKSFEVSSSPIRVGKFIARKSWIVTGSDDLHVRIFNYNTTVKIADFEAHDDFIRSALVHPILNVFITASDDTFIKVWDWDKNFECVERFEGHTNFIMQVTLNPKDNSIFASASLDKTVKVWQIGNKVANFTLVGHEQGVNCVDFYPGDGRPYLASGSDDWQIRIWDYLARSCVSVLKGHSNNVNAVIFAARGLPLLYSGSEDDTIKAWNVNSFKCESTVTFGLGRCWTASTLPKRNSIAVGFDEGSAVLAIGNEEPLVSMDDSGKVVRAQGVDVYKAILNLADAPEVDEAPLKLEWTHITTAELYPQKMEHSPNGRFVAVSGDDEWMICTASAFRNKAFGHGKEFAWAAASVGSNVFGVVDGQSSVRIYRNFNEDTFIKTEFPIKGIDGGPFLTVRSANFVSFYDWSGELIENVEFSAVKVYWNEDGTKVAVAGKSTFFILNYNTDSDDTQFTPSNPYPETVTSALWIEGCFVFTTSANSIQYIVSGDKQTVAHFDRAVLLVRFFPKSELLALTDFEGNVYIRTLPLSLIRYQLAVEASDFDHADALLASIPNEYRAKLGRYLEKLGFKKQALAVSDDQEHRFELAIGLNLLNTRDKVFEQGGTIKYRNDDSGMACGRDGNDKMTKVLNGAPLGDVAVVAVAGQHTLRGIRSLDLLTPEFSDGFFVTKLAPSCDWLFAASEGVVKCV</sequence>
<dbReference type="FunFam" id="2.130.10.10:FF:000016">
    <property type="entry name" value="Coatomer alpha subunit, putative"/>
    <property type="match status" value="1"/>
</dbReference>
<dbReference type="GO" id="GO:0005198">
    <property type="term" value="F:structural molecule activity"/>
    <property type="evidence" value="ECO:0007669"/>
    <property type="project" value="InterPro"/>
</dbReference>
<dbReference type="InterPro" id="IPR020472">
    <property type="entry name" value="WD40_PAC1"/>
</dbReference>
<dbReference type="InterPro" id="IPR036322">
    <property type="entry name" value="WD40_repeat_dom_sf"/>
</dbReference>
<proteinExistence type="inferred from homology"/>
<dbReference type="AlphaFoldDB" id="A0A7E4ZR94"/>
<feature type="domain" description="COPA/B TPR" evidence="17">
    <location>
        <begin position="579"/>
        <end position="647"/>
    </location>
</feature>
<keyword evidence="5" id="KW-0963">Cytoplasm</keyword>
<feature type="domain" description="COPA/B second beta-propeller" evidence="16">
    <location>
        <begin position="330"/>
        <end position="561"/>
    </location>
</feature>
<dbReference type="InterPro" id="IPR019775">
    <property type="entry name" value="WD40_repeat_CS"/>
</dbReference>
<dbReference type="Pfam" id="PF04053">
    <property type="entry name" value="B-prop_COPA_B_2nd"/>
    <property type="match status" value="1"/>
</dbReference>
<evidence type="ECO:0000256" key="9">
    <source>
        <dbReference type="ARBA" id="ARBA00022927"/>
    </source>
</evidence>
<dbReference type="Proteomes" id="UP000492821">
    <property type="component" value="Unassembled WGS sequence"/>
</dbReference>
<dbReference type="WBParaSite" id="Pan_g12738.t1">
    <property type="protein sequence ID" value="Pan_g12738.t1"/>
    <property type="gene ID" value="Pan_g12738"/>
</dbReference>
<evidence type="ECO:0000256" key="10">
    <source>
        <dbReference type="ARBA" id="ARBA00023034"/>
    </source>
</evidence>
<feature type="repeat" description="WD" evidence="15">
    <location>
        <begin position="179"/>
        <end position="222"/>
    </location>
</feature>
<dbReference type="InterPro" id="IPR016453">
    <property type="entry name" value="COPB2"/>
</dbReference>
<organism evidence="18 19">
    <name type="scientific">Panagrellus redivivus</name>
    <name type="common">Microworm</name>
    <dbReference type="NCBI Taxonomy" id="6233"/>
    <lineage>
        <taxon>Eukaryota</taxon>
        <taxon>Metazoa</taxon>
        <taxon>Ecdysozoa</taxon>
        <taxon>Nematoda</taxon>
        <taxon>Chromadorea</taxon>
        <taxon>Rhabditida</taxon>
        <taxon>Tylenchina</taxon>
        <taxon>Panagrolaimomorpha</taxon>
        <taxon>Panagrolaimoidea</taxon>
        <taxon>Panagrolaimidae</taxon>
        <taxon>Panagrellus</taxon>
    </lineage>
</organism>
<dbReference type="GO" id="GO:0030126">
    <property type="term" value="C:COPI vesicle coat"/>
    <property type="evidence" value="ECO:0007669"/>
    <property type="project" value="TreeGrafter"/>
</dbReference>
<evidence type="ECO:0000313" key="19">
    <source>
        <dbReference type="WBParaSite" id="Pan_g12738.t1"/>
    </source>
</evidence>
<dbReference type="Pfam" id="PF23953">
    <property type="entry name" value="TPR_COPA_B"/>
    <property type="match status" value="1"/>
</dbReference>
<accession>A0A7E4ZR94</accession>
<reference evidence="18" key="1">
    <citation type="journal article" date="2013" name="Genetics">
        <title>The draft genome and transcriptome of Panagrellus redivivus are shaped by the harsh demands of a free-living lifestyle.</title>
        <authorList>
            <person name="Srinivasan J."/>
            <person name="Dillman A.R."/>
            <person name="Macchietto M.G."/>
            <person name="Heikkinen L."/>
            <person name="Lakso M."/>
            <person name="Fracchia K.M."/>
            <person name="Antoshechkin I."/>
            <person name="Mortazavi A."/>
            <person name="Wong G."/>
            <person name="Sternberg P.W."/>
        </authorList>
    </citation>
    <scope>NUCLEOTIDE SEQUENCE [LARGE SCALE GENOMIC DNA]</scope>
    <source>
        <strain evidence="18">MT8872</strain>
    </source>
</reference>
<dbReference type="GO" id="GO:0006886">
    <property type="term" value="P:intracellular protein transport"/>
    <property type="evidence" value="ECO:0007669"/>
    <property type="project" value="InterPro"/>
</dbReference>
<protein>
    <recommendedName>
        <fullName evidence="14">Beta'-coat protein</fullName>
    </recommendedName>
</protein>
<dbReference type="InterPro" id="IPR056176">
    <property type="entry name" value="TPR_COPA_B"/>
</dbReference>
<evidence type="ECO:0000256" key="4">
    <source>
        <dbReference type="ARBA" id="ARBA00022448"/>
    </source>
</evidence>
<evidence type="ECO:0000259" key="16">
    <source>
        <dbReference type="Pfam" id="PF04053"/>
    </source>
</evidence>
<evidence type="ECO:0000256" key="5">
    <source>
        <dbReference type="ARBA" id="ARBA00022490"/>
    </source>
</evidence>
<evidence type="ECO:0000256" key="14">
    <source>
        <dbReference type="ARBA" id="ARBA00032920"/>
    </source>
</evidence>
<evidence type="ECO:0000256" key="2">
    <source>
        <dbReference type="ARBA" id="ARBA00004347"/>
    </source>
</evidence>
<keyword evidence="8" id="KW-0931">ER-Golgi transport</keyword>
<evidence type="ECO:0000256" key="12">
    <source>
        <dbReference type="ARBA" id="ARBA00023329"/>
    </source>
</evidence>
<dbReference type="GO" id="GO:0006888">
    <property type="term" value="P:endoplasmic reticulum to Golgi vesicle-mediated transport"/>
    <property type="evidence" value="ECO:0007669"/>
    <property type="project" value="TreeGrafter"/>
</dbReference>
<evidence type="ECO:0000256" key="8">
    <source>
        <dbReference type="ARBA" id="ARBA00022892"/>
    </source>
</evidence>
<dbReference type="Gene3D" id="2.130.10.10">
    <property type="entry name" value="YVTN repeat-like/Quinoprotein amine dehydrogenase"/>
    <property type="match status" value="1"/>
</dbReference>
<evidence type="ECO:0000256" key="1">
    <source>
        <dbReference type="ARBA" id="ARBA00004255"/>
    </source>
</evidence>
<dbReference type="CDD" id="cd00200">
    <property type="entry name" value="WD40"/>
    <property type="match status" value="1"/>
</dbReference>
<keyword evidence="6 15" id="KW-0853">WD repeat</keyword>
<keyword evidence="4" id="KW-0813">Transport</keyword>
<dbReference type="InterPro" id="IPR001680">
    <property type="entry name" value="WD40_rpt"/>
</dbReference>
<keyword evidence="7" id="KW-0677">Repeat</keyword>
<dbReference type="SMART" id="SM00320">
    <property type="entry name" value="WD40"/>
    <property type="match status" value="6"/>
</dbReference>
<evidence type="ECO:0000313" key="18">
    <source>
        <dbReference type="Proteomes" id="UP000492821"/>
    </source>
</evidence>
<evidence type="ECO:0000259" key="17">
    <source>
        <dbReference type="Pfam" id="PF23953"/>
    </source>
</evidence>
<dbReference type="InterPro" id="IPR015943">
    <property type="entry name" value="WD40/YVTN_repeat-like_dom_sf"/>
</dbReference>
<dbReference type="PANTHER" id="PTHR19876:SF4">
    <property type="entry name" value="WD_REPEATS_REGION DOMAIN-CONTAINING PROTEIN"/>
    <property type="match status" value="1"/>
</dbReference>
<feature type="repeat" description="WD" evidence="15">
    <location>
        <begin position="136"/>
        <end position="170"/>
    </location>
</feature>
<evidence type="ECO:0000256" key="11">
    <source>
        <dbReference type="ARBA" id="ARBA00023136"/>
    </source>
</evidence>
<dbReference type="PROSITE" id="PS50294">
    <property type="entry name" value="WD_REPEATS_REGION"/>
    <property type="match status" value="4"/>
</dbReference>
<dbReference type="Pfam" id="PF00400">
    <property type="entry name" value="WD40"/>
    <property type="match status" value="5"/>
</dbReference>
<dbReference type="PRINTS" id="PR00320">
    <property type="entry name" value="GPROTEINBRPT"/>
</dbReference>
<name>A0A7E4ZR94_PANRE</name>
<keyword evidence="9" id="KW-0653">Protein transport</keyword>
<comment type="function">
    <text evidence="13">The coatomer is a cytosolic protein complex that binds to dilysine motifs and reversibly associates with Golgi non-clathrin-coated vesicles, which further mediate biosynthetic protein transport from the ER, via the Golgi up to the trans Golgi network. Coatomer complex is required for budding from Golgi membranes, and is essential for the retrograde Golgi-to-ER transport of dilysine-tagged proteins.</text>
</comment>
<evidence type="ECO:0000256" key="15">
    <source>
        <dbReference type="PROSITE-ProRule" id="PRU00221"/>
    </source>
</evidence>
<dbReference type="PIRSF" id="PIRSF005567">
    <property type="entry name" value="Coatomer_beta'_subunit"/>
    <property type="match status" value="1"/>
</dbReference>
<feature type="repeat" description="WD" evidence="15">
    <location>
        <begin position="93"/>
        <end position="125"/>
    </location>
</feature>
<keyword evidence="10" id="KW-0333">Golgi apparatus</keyword>
<dbReference type="PANTHER" id="PTHR19876">
    <property type="entry name" value="COATOMER"/>
    <property type="match status" value="1"/>
</dbReference>
<dbReference type="InterPro" id="IPR050844">
    <property type="entry name" value="Coatomer_complex_subunit"/>
</dbReference>
<comment type="similarity">
    <text evidence="3">Belongs to the WD repeat COPB2 family.</text>
</comment>
<reference evidence="19" key="2">
    <citation type="submission" date="2020-10" db="UniProtKB">
        <authorList>
            <consortium name="WormBaseParasite"/>
        </authorList>
    </citation>
    <scope>IDENTIFICATION</scope>
</reference>
<dbReference type="SUPFAM" id="SSF50978">
    <property type="entry name" value="WD40 repeat-like"/>
    <property type="match status" value="2"/>
</dbReference>
<dbReference type="GO" id="GO:0006890">
    <property type="term" value="P:retrograde vesicle-mediated transport, Golgi to endoplasmic reticulum"/>
    <property type="evidence" value="ECO:0007669"/>
    <property type="project" value="TreeGrafter"/>
</dbReference>
<keyword evidence="12" id="KW-0968">Cytoplasmic vesicle</keyword>
<comment type="subcellular location">
    <subcellularLocation>
        <location evidence="2">Cytoplasmic vesicle</location>
        <location evidence="2">COPI-coated vesicle membrane</location>
        <topology evidence="2">Peripheral membrane protein</topology>
        <orientation evidence="2">Cytoplasmic side</orientation>
    </subcellularLocation>
    <subcellularLocation>
        <location evidence="1">Golgi apparatus membrane</location>
        <topology evidence="1">Peripheral membrane protein</topology>
        <orientation evidence="1">Cytoplasmic side</orientation>
    </subcellularLocation>
</comment>
<evidence type="ECO:0000256" key="6">
    <source>
        <dbReference type="ARBA" id="ARBA00022574"/>
    </source>
</evidence>
<evidence type="ECO:0000256" key="7">
    <source>
        <dbReference type="ARBA" id="ARBA00022737"/>
    </source>
</evidence>
<keyword evidence="11" id="KW-0472">Membrane</keyword>
<evidence type="ECO:0000256" key="3">
    <source>
        <dbReference type="ARBA" id="ARBA00010844"/>
    </source>
</evidence>
<dbReference type="GO" id="GO:0000139">
    <property type="term" value="C:Golgi membrane"/>
    <property type="evidence" value="ECO:0007669"/>
    <property type="project" value="UniProtKB-SubCell"/>
</dbReference>